<dbReference type="AlphaFoldDB" id="M5DSF0"/>
<dbReference type="RefSeq" id="WP_015487081.1">
    <property type="nucleotide sequence ID" value="NC_020888.1"/>
</dbReference>
<name>M5DSF0_9GAMM</name>
<dbReference type="eggNOG" id="ENOG5032SUN">
    <property type="taxonomic scope" value="Bacteria"/>
</dbReference>
<dbReference type="Proteomes" id="UP000011866">
    <property type="component" value="Chromosome"/>
</dbReference>
<dbReference type="KEGG" id="tol:TOL_1952"/>
<dbReference type="STRING" id="187493.CN03_08540"/>
<evidence type="ECO:0000313" key="2">
    <source>
        <dbReference type="Proteomes" id="UP000011866"/>
    </source>
</evidence>
<dbReference type="PATRIC" id="fig|1298593.3.peg.1863"/>
<dbReference type="GeneID" id="79176789"/>
<accession>M5DSF0</accession>
<sequence length="130" mass="14587">MLDVHIDEFFNDCAVALLMGLQSFPAAKTLFVEDIAGPDDMDEFGLHSARHIAALGALCWLKDEGFVRFGAMDRQESVDNFVLTSKAFSRLLALEPIANQPVFQILESARMEQDSTRVSFLLRTYLIKES</sequence>
<gene>
    <name evidence="1" type="ORF">TOL_1952</name>
</gene>
<keyword evidence="2" id="KW-1185">Reference proteome</keyword>
<dbReference type="HOGENOM" id="CLU_144114_0_0_6"/>
<protein>
    <submittedName>
        <fullName evidence="1">Uncharacterized protein</fullName>
    </submittedName>
</protein>
<organism evidence="1 2">
    <name type="scientific">Thalassolituus oleivorans MIL-1</name>
    <dbReference type="NCBI Taxonomy" id="1298593"/>
    <lineage>
        <taxon>Bacteria</taxon>
        <taxon>Pseudomonadati</taxon>
        <taxon>Pseudomonadota</taxon>
        <taxon>Gammaproteobacteria</taxon>
        <taxon>Oceanospirillales</taxon>
        <taxon>Oceanospirillaceae</taxon>
        <taxon>Thalassolituus</taxon>
    </lineage>
</organism>
<dbReference type="EMBL" id="HF680312">
    <property type="protein sequence ID" value="CCU72361.1"/>
    <property type="molecule type" value="Genomic_DNA"/>
</dbReference>
<reference evidence="1 2" key="1">
    <citation type="journal article" date="2013" name="Genome Announc.">
        <title>Genome Sequence of Thalassolituus oleivorans MIL-1 (DSM 14913T).</title>
        <authorList>
            <person name="Golyshin P.N."/>
            <person name="Werner J."/>
            <person name="Chernikova T.N."/>
            <person name="Tran H."/>
            <person name="Ferrer M."/>
            <person name="Yakimov M.M."/>
            <person name="Teeling H."/>
            <person name="Golyshina O.V."/>
        </authorList>
    </citation>
    <scope>NUCLEOTIDE SEQUENCE [LARGE SCALE GENOMIC DNA]</scope>
    <source>
        <strain evidence="1 2">MIL-1</strain>
    </source>
</reference>
<proteinExistence type="predicted"/>
<evidence type="ECO:0000313" key="1">
    <source>
        <dbReference type="EMBL" id="CCU72361.1"/>
    </source>
</evidence>